<name>A0ABS8TG60_DATST</name>
<keyword evidence="1" id="KW-0732">Signal</keyword>
<sequence length="56" mass="6257">MSLILLMIGCVCVCIDVWISCECECCIEVHHEKGEGAKGPAIRFGGLMTRFLREQQ</sequence>
<feature type="signal peptide" evidence="1">
    <location>
        <begin position="1"/>
        <end position="23"/>
    </location>
</feature>
<keyword evidence="3" id="KW-1185">Reference proteome</keyword>
<evidence type="ECO:0000313" key="3">
    <source>
        <dbReference type="Proteomes" id="UP000823775"/>
    </source>
</evidence>
<protein>
    <submittedName>
        <fullName evidence="2">Uncharacterized protein</fullName>
    </submittedName>
</protein>
<comment type="caution">
    <text evidence="2">The sequence shown here is derived from an EMBL/GenBank/DDBJ whole genome shotgun (WGS) entry which is preliminary data.</text>
</comment>
<gene>
    <name evidence="2" type="ORF">HAX54_010375</name>
</gene>
<organism evidence="2 3">
    <name type="scientific">Datura stramonium</name>
    <name type="common">Jimsonweed</name>
    <name type="synonym">Common thornapple</name>
    <dbReference type="NCBI Taxonomy" id="4076"/>
    <lineage>
        <taxon>Eukaryota</taxon>
        <taxon>Viridiplantae</taxon>
        <taxon>Streptophyta</taxon>
        <taxon>Embryophyta</taxon>
        <taxon>Tracheophyta</taxon>
        <taxon>Spermatophyta</taxon>
        <taxon>Magnoliopsida</taxon>
        <taxon>eudicotyledons</taxon>
        <taxon>Gunneridae</taxon>
        <taxon>Pentapetalae</taxon>
        <taxon>asterids</taxon>
        <taxon>lamiids</taxon>
        <taxon>Solanales</taxon>
        <taxon>Solanaceae</taxon>
        <taxon>Solanoideae</taxon>
        <taxon>Datureae</taxon>
        <taxon>Datura</taxon>
    </lineage>
</organism>
<proteinExistence type="predicted"/>
<accession>A0ABS8TG60</accession>
<reference evidence="2 3" key="1">
    <citation type="journal article" date="2021" name="BMC Genomics">
        <title>Datura genome reveals duplications of psychoactive alkaloid biosynthetic genes and high mutation rate following tissue culture.</title>
        <authorList>
            <person name="Rajewski A."/>
            <person name="Carter-House D."/>
            <person name="Stajich J."/>
            <person name="Litt A."/>
        </authorList>
    </citation>
    <scope>NUCLEOTIDE SEQUENCE [LARGE SCALE GENOMIC DNA]</scope>
    <source>
        <strain evidence="2">AR-01</strain>
    </source>
</reference>
<dbReference type="EMBL" id="JACEIK010001571">
    <property type="protein sequence ID" value="MCD7470472.1"/>
    <property type="molecule type" value="Genomic_DNA"/>
</dbReference>
<evidence type="ECO:0000256" key="1">
    <source>
        <dbReference type="SAM" id="SignalP"/>
    </source>
</evidence>
<evidence type="ECO:0000313" key="2">
    <source>
        <dbReference type="EMBL" id="MCD7470472.1"/>
    </source>
</evidence>
<feature type="non-terminal residue" evidence="2">
    <location>
        <position position="56"/>
    </location>
</feature>
<feature type="chain" id="PRO_5046819476" evidence="1">
    <location>
        <begin position="24"/>
        <end position="56"/>
    </location>
</feature>
<dbReference type="Proteomes" id="UP000823775">
    <property type="component" value="Unassembled WGS sequence"/>
</dbReference>